<evidence type="ECO:0000256" key="3">
    <source>
        <dbReference type="ARBA" id="ARBA00023004"/>
    </source>
</evidence>
<dbReference type="Pfam" id="PF04055">
    <property type="entry name" value="Radical_SAM"/>
    <property type="match status" value="1"/>
</dbReference>
<dbReference type="RefSeq" id="WP_378278938.1">
    <property type="nucleotide sequence ID" value="NZ_JBHSON010000001.1"/>
</dbReference>
<dbReference type="InterPro" id="IPR050377">
    <property type="entry name" value="Radical_SAM_PqqE_MftC-like"/>
</dbReference>
<evidence type="ECO:0000313" key="9">
    <source>
        <dbReference type="Proteomes" id="UP001596074"/>
    </source>
</evidence>
<comment type="caution">
    <text evidence="8">The sequence shown here is derived from an EMBL/GenBank/DDBJ whole genome shotgun (WGS) entry which is preliminary data.</text>
</comment>
<evidence type="ECO:0000256" key="1">
    <source>
        <dbReference type="ARBA" id="ARBA00022691"/>
    </source>
</evidence>
<dbReference type="SFLD" id="SFLDF00365">
    <property type="entry name" value="thuricin_CD_(TrnCD-like)"/>
    <property type="match status" value="1"/>
</dbReference>
<reference evidence="9" key="1">
    <citation type="journal article" date="2019" name="Int. J. Syst. Evol. Microbiol.">
        <title>The Global Catalogue of Microorganisms (GCM) 10K type strain sequencing project: providing services to taxonomists for standard genome sequencing and annotation.</title>
        <authorList>
            <consortium name="The Broad Institute Genomics Platform"/>
            <consortium name="The Broad Institute Genome Sequencing Center for Infectious Disease"/>
            <person name="Wu L."/>
            <person name="Ma J."/>
        </authorList>
    </citation>
    <scope>NUCLEOTIDE SEQUENCE [LARGE SCALE GENOMIC DNA]</scope>
    <source>
        <strain evidence="9">KCTC 42087</strain>
    </source>
</reference>
<feature type="domain" description="4Fe4S-binding SPASM" evidence="7">
    <location>
        <begin position="206"/>
        <end position="252"/>
    </location>
</feature>
<dbReference type="SFLD" id="SFLDG01067">
    <property type="entry name" value="SPASM/twitch_domain_containing"/>
    <property type="match status" value="1"/>
</dbReference>
<dbReference type="Pfam" id="PF13186">
    <property type="entry name" value="SPASM"/>
    <property type="match status" value="1"/>
</dbReference>
<evidence type="ECO:0000259" key="7">
    <source>
        <dbReference type="Pfam" id="PF13186"/>
    </source>
</evidence>
<name>A0ABW0ZT69_9ACTN</name>
<keyword evidence="9" id="KW-1185">Reference proteome</keyword>
<dbReference type="SFLD" id="SFLDG01216">
    <property type="entry name" value="thioether_bond_formation_requi"/>
    <property type="match status" value="1"/>
</dbReference>
<sequence>MTITAEQVQAEATVPRMLWLDLTRKCQLSCSHCYNESGPGGDHGTMTAEDWTRVLDQAAVYGVERIQLIGGEPTLHPAAMQLVEHALGLGLQVEIYSNLVSISASWWRVFQREGVSLATSYYSDHAGQHNVLTGRPTHARTRANIVRAVTRGISIRVGIVDTGDGQRVDEARRDLEAIGVRSIRVDMARPFGRASGGQDPDPAGLCGRCGNGKAAVGPDGSVSPCTMSTWMRVGNVQDQALPDILGGAAMAEATAAIGAVAHSDGCDPDDSDDECNPGFPGSECNPRN</sequence>
<evidence type="ECO:0000256" key="2">
    <source>
        <dbReference type="ARBA" id="ARBA00022723"/>
    </source>
</evidence>
<dbReference type="SUPFAM" id="SSF102114">
    <property type="entry name" value="Radical SAM enzymes"/>
    <property type="match status" value="1"/>
</dbReference>
<keyword evidence="2" id="KW-0479">Metal-binding</keyword>
<dbReference type="InterPro" id="IPR058240">
    <property type="entry name" value="rSAM_sf"/>
</dbReference>
<organism evidence="8 9">
    <name type="scientific">Actinomadura rugatobispora</name>
    <dbReference type="NCBI Taxonomy" id="1994"/>
    <lineage>
        <taxon>Bacteria</taxon>
        <taxon>Bacillati</taxon>
        <taxon>Actinomycetota</taxon>
        <taxon>Actinomycetes</taxon>
        <taxon>Streptosporangiales</taxon>
        <taxon>Thermomonosporaceae</taxon>
        <taxon>Actinomadura</taxon>
    </lineage>
</organism>
<keyword evidence="4" id="KW-0411">Iron-sulfur</keyword>
<dbReference type="EMBL" id="JBHSON010000001">
    <property type="protein sequence ID" value="MFC5744090.1"/>
    <property type="molecule type" value="Genomic_DNA"/>
</dbReference>
<dbReference type="CDD" id="cd01335">
    <property type="entry name" value="Radical_SAM"/>
    <property type="match status" value="1"/>
</dbReference>
<dbReference type="InterPro" id="IPR007197">
    <property type="entry name" value="rSAM"/>
</dbReference>
<feature type="domain" description="Radical SAM core" evidence="6">
    <location>
        <begin position="22"/>
        <end position="170"/>
    </location>
</feature>
<feature type="compositionally biased region" description="Acidic residues" evidence="5">
    <location>
        <begin position="266"/>
        <end position="275"/>
    </location>
</feature>
<dbReference type="SFLD" id="SFLDS00029">
    <property type="entry name" value="Radical_SAM"/>
    <property type="match status" value="1"/>
</dbReference>
<evidence type="ECO:0000256" key="4">
    <source>
        <dbReference type="ARBA" id="ARBA00023014"/>
    </source>
</evidence>
<evidence type="ECO:0000256" key="5">
    <source>
        <dbReference type="SAM" id="MobiDB-lite"/>
    </source>
</evidence>
<accession>A0ABW0ZT69</accession>
<keyword evidence="1" id="KW-0949">S-adenosyl-L-methionine</keyword>
<dbReference type="PANTHER" id="PTHR11228:SF7">
    <property type="entry name" value="PQQA PEPTIDE CYCLASE"/>
    <property type="match status" value="1"/>
</dbReference>
<evidence type="ECO:0000259" key="6">
    <source>
        <dbReference type="Pfam" id="PF04055"/>
    </source>
</evidence>
<evidence type="ECO:0000313" key="8">
    <source>
        <dbReference type="EMBL" id="MFC5744090.1"/>
    </source>
</evidence>
<protein>
    <submittedName>
        <fullName evidence="8">Radical SAM protein</fullName>
    </submittedName>
</protein>
<gene>
    <name evidence="8" type="ORF">ACFPZN_00530</name>
</gene>
<dbReference type="InterPro" id="IPR013785">
    <property type="entry name" value="Aldolase_TIM"/>
</dbReference>
<feature type="region of interest" description="Disordered" evidence="5">
    <location>
        <begin position="264"/>
        <end position="288"/>
    </location>
</feature>
<dbReference type="PANTHER" id="PTHR11228">
    <property type="entry name" value="RADICAL SAM DOMAIN PROTEIN"/>
    <property type="match status" value="1"/>
</dbReference>
<dbReference type="Proteomes" id="UP001596074">
    <property type="component" value="Unassembled WGS sequence"/>
</dbReference>
<proteinExistence type="predicted"/>
<dbReference type="Gene3D" id="3.20.20.70">
    <property type="entry name" value="Aldolase class I"/>
    <property type="match status" value="1"/>
</dbReference>
<dbReference type="InterPro" id="IPR023885">
    <property type="entry name" value="4Fe4S-binding_SPASM_dom"/>
</dbReference>
<dbReference type="SFLD" id="SFLDG01386">
    <property type="entry name" value="main_SPASM_domain-containing"/>
    <property type="match status" value="1"/>
</dbReference>
<keyword evidence="3" id="KW-0408">Iron</keyword>